<gene>
    <name evidence="2" type="ORF">METZ01_LOCUS383090</name>
</gene>
<dbReference type="Pfam" id="PF12368">
    <property type="entry name" value="Rhodanese_C"/>
    <property type="match status" value="1"/>
</dbReference>
<dbReference type="InterPro" id="IPR036873">
    <property type="entry name" value="Rhodanese-like_dom_sf"/>
</dbReference>
<protein>
    <recommendedName>
        <fullName evidence="1">Rhodanase C-terminal domain-containing protein</fullName>
    </recommendedName>
</protein>
<evidence type="ECO:0000313" key="2">
    <source>
        <dbReference type="EMBL" id="SVD30236.1"/>
    </source>
</evidence>
<dbReference type="PANTHER" id="PTHR43846">
    <property type="entry name" value="UPF0176 PROTEIN YCEA"/>
    <property type="match status" value="1"/>
</dbReference>
<dbReference type="AlphaFoldDB" id="A0A382U7F2"/>
<feature type="domain" description="Rhodanase C-terminal" evidence="1">
    <location>
        <begin position="33"/>
        <end position="96"/>
    </location>
</feature>
<evidence type="ECO:0000259" key="1">
    <source>
        <dbReference type="Pfam" id="PF12368"/>
    </source>
</evidence>
<dbReference type="InterPro" id="IPR022111">
    <property type="entry name" value="Rhodanese_C"/>
</dbReference>
<sequence>MIHHGFQNVHQLQGGIIQYVHDVRGQGLESKFKGKNFVFDERLGERVTDDVLAACHVCGNPCDDHTDCKNDACHILFIQCSSCSEKLNGCCSEECRDFAALPMDEQKRLRKDPERVVSKTFFDSRIKPKLNSSP</sequence>
<dbReference type="Gene3D" id="3.40.250.10">
    <property type="entry name" value="Rhodanese-like domain"/>
    <property type="match status" value="1"/>
</dbReference>
<organism evidence="2">
    <name type="scientific">marine metagenome</name>
    <dbReference type="NCBI Taxonomy" id="408172"/>
    <lineage>
        <taxon>unclassified sequences</taxon>
        <taxon>metagenomes</taxon>
        <taxon>ecological metagenomes</taxon>
    </lineage>
</organism>
<accession>A0A382U7F2</accession>
<dbReference type="PANTHER" id="PTHR43846:SF1">
    <property type="entry name" value="TRNA URIDINE(34) HYDROXYLASE"/>
    <property type="match status" value="1"/>
</dbReference>
<reference evidence="2" key="1">
    <citation type="submission" date="2018-05" db="EMBL/GenBank/DDBJ databases">
        <authorList>
            <person name="Lanie J.A."/>
            <person name="Ng W.-L."/>
            <person name="Kazmierczak K.M."/>
            <person name="Andrzejewski T.M."/>
            <person name="Davidsen T.M."/>
            <person name="Wayne K.J."/>
            <person name="Tettelin H."/>
            <person name="Glass J.I."/>
            <person name="Rusch D."/>
            <person name="Podicherti R."/>
            <person name="Tsui H.-C.T."/>
            <person name="Winkler M.E."/>
        </authorList>
    </citation>
    <scope>NUCLEOTIDE SEQUENCE</scope>
</reference>
<name>A0A382U7F2_9ZZZZ</name>
<dbReference type="EMBL" id="UINC01142102">
    <property type="protein sequence ID" value="SVD30236.1"/>
    <property type="molecule type" value="Genomic_DNA"/>
</dbReference>
<proteinExistence type="predicted"/>